<evidence type="ECO:0000259" key="2">
    <source>
        <dbReference type="Pfam" id="PF00326"/>
    </source>
</evidence>
<dbReference type="InterPro" id="IPR001375">
    <property type="entry name" value="Peptidase_S9_cat"/>
</dbReference>
<evidence type="ECO:0000313" key="3">
    <source>
        <dbReference type="EMBL" id="KKE84506.1"/>
    </source>
</evidence>
<keyword evidence="1" id="KW-0732">Signal</keyword>
<dbReference type="Proteomes" id="UP000033434">
    <property type="component" value="Unassembled WGS sequence"/>
</dbReference>
<feature type="signal peptide" evidence="1">
    <location>
        <begin position="1"/>
        <end position="20"/>
    </location>
</feature>
<dbReference type="GO" id="GO:0006508">
    <property type="term" value="P:proteolysis"/>
    <property type="evidence" value="ECO:0007669"/>
    <property type="project" value="InterPro"/>
</dbReference>
<feature type="chain" id="PRO_5002499587" description="Peptidase S9 prolyl oligopeptidase catalytic domain-containing protein" evidence="1">
    <location>
        <begin position="21"/>
        <end position="271"/>
    </location>
</feature>
<dbReference type="PATRIC" id="fig|1129367.4.peg.1527"/>
<dbReference type="Pfam" id="PF00326">
    <property type="entry name" value="Peptidase_S9"/>
    <property type="match status" value="1"/>
</dbReference>
<name>A0A0F6AFC5_9GAMM</name>
<organism evidence="3 4">
    <name type="scientific">Pseudoalteromonas luteoviolacea S4054</name>
    <dbReference type="NCBI Taxonomy" id="1129367"/>
    <lineage>
        <taxon>Bacteria</taxon>
        <taxon>Pseudomonadati</taxon>
        <taxon>Pseudomonadota</taxon>
        <taxon>Gammaproteobacteria</taxon>
        <taxon>Alteromonadales</taxon>
        <taxon>Pseudoalteromonadaceae</taxon>
        <taxon>Pseudoalteromonas</taxon>
    </lineage>
</organism>
<dbReference type="Gene3D" id="3.40.50.1820">
    <property type="entry name" value="alpha/beta hydrolase"/>
    <property type="match status" value="1"/>
</dbReference>
<dbReference type="SUPFAM" id="SSF53474">
    <property type="entry name" value="alpha/beta-Hydrolases"/>
    <property type="match status" value="1"/>
</dbReference>
<reference evidence="3 4" key="1">
    <citation type="journal article" date="2015" name="BMC Genomics">
        <title>Genome mining reveals unlocked bioactive potential of marine Gram-negative bacteria.</title>
        <authorList>
            <person name="Machado H."/>
            <person name="Sonnenschein E.C."/>
            <person name="Melchiorsen J."/>
            <person name="Gram L."/>
        </authorList>
    </citation>
    <scope>NUCLEOTIDE SEQUENCE [LARGE SCALE GENOMIC DNA]</scope>
    <source>
        <strain evidence="3 4">S4054</strain>
    </source>
</reference>
<dbReference type="InterPro" id="IPR029058">
    <property type="entry name" value="AB_hydrolase_fold"/>
</dbReference>
<protein>
    <recommendedName>
        <fullName evidence="2">Peptidase S9 prolyl oligopeptidase catalytic domain-containing protein</fullName>
    </recommendedName>
</protein>
<evidence type="ECO:0000313" key="4">
    <source>
        <dbReference type="Proteomes" id="UP000033434"/>
    </source>
</evidence>
<dbReference type="RefSeq" id="WP_046355272.1">
    <property type="nucleotide sequence ID" value="NZ_AUXW01000136.1"/>
</dbReference>
<proteinExistence type="predicted"/>
<gene>
    <name evidence="3" type="ORF">N479_08770</name>
</gene>
<dbReference type="GO" id="GO:0008236">
    <property type="term" value="F:serine-type peptidase activity"/>
    <property type="evidence" value="ECO:0007669"/>
    <property type="project" value="InterPro"/>
</dbReference>
<sequence length="271" mass="29957">MKFVRSALLGLVFYSGLSYADCENSKFQVNVGGVCTKIQTYTADKATNAPVLLVALHGDSPFSGPSYQYFFASRLAEQSENLVAVGLLRPGYTDAMNQTSDGVRGQTNGENYNDERVKQVADAIKELKKRHRAHKVIVAGHSGGGAITAKIAAQFPALMDHAFIVSCPCDINAWRKYLFDRRGWNQFKGDIDVSSPIDLVKNIQSSTKITLMVGDADQITPPSLTKEYKKALDKYNEKSELKIISGGHDIFLFPEVTSHLEKIIREYNSLI</sequence>
<dbReference type="AlphaFoldDB" id="A0A0F6AFC5"/>
<feature type="domain" description="Peptidase S9 prolyl oligopeptidase catalytic" evidence="2">
    <location>
        <begin position="110"/>
        <end position="246"/>
    </location>
</feature>
<dbReference type="EMBL" id="AUXW01000136">
    <property type="protein sequence ID" value="KKE84506.1"/>
    <property type="molecule type" value="Genomic_DNA"/>
</dbReference>
<comment type="caution">
    <text evidence="3">The sequence shown here is derived from an EMBL/GenBank/DDBJ whole genome shotgun (WGS) entry which is preliminary data.</text>
</comment>
<accession>A0A0F6AFC5</accession>
<evidence type="ECO:0000256" key="1">
    <source>
        <dbReference type="SAM" id="SignalP"/>
    </source>
</evidence>